<reference evidence="2 3" key="1">
    <citation type="submission" date="2020-10" db="EMBL/GenBank/DDBJ databases">
        <title>Phylogeny of dyella-like bacteria.</title>
        <authorList>
            <person name="Fu J."/>
        </authorList>
    </citation>
    <scope>NUCLEOTIDE SEQUENCE [LARGE SCALE GENOMIC DNA]</scope>
    <source>
        <strain evidence="2 3">Gsoil3046</strain>
    </source>
</reference>
<feature type="transmembrane region" description="Helical" evidence="1">
    <location>
        <begin position="376"/>
        <end position="396"/>
    </location>
</feature>
<dbReference type="EMBL" id="JADIKM010000001">
    <property type="protein sequence ID" value="MFK2902566.1"/>
    <property type="molecule type" value="Genomic_DNA"/>
</dbReference>
<accession>A0ABW8JN68</accession>
<dbReference type="Proteomes" id="UP001620460">
    <property type="component" value="Unassembled WGS sequence"/>
</dbReference>
<evidence type="ECO:0000313" key="2">
    <source>
        <dbReference type="EMBL" id="MFK2902566.1"/>
    </source>
</evidence>
<dbReference type="Pfam" id="PF05940">
    <property type="entry name" value="NnrS"/>
    <property type="match status" value="1"/>
</dbReference>
<feature type="transmembrane region" description="Helical" evidence="1">
    <location>
        <begin position="99"/>
        <end position="119"/>
    </location>
</feature>
<evidence type="ECO:0000313" key="3">
    <source>
        <dbReference type="Proteomes" id="UP001620460"/>
    </source>
</evidence>
<protein>
    <submittedName>
        <fullName evidence="2">NnrS family protein</fullName>
    </submittedName>
</protein>
<feature type="transmembrane region" description="Helical" evidence="1">
    <location>
        <begin position="157"/>
        <end position="180"/>
    </location>
</feature>
<gene>
    <name evidence="2" type="ORF">ISP17_01220</name>
</gene>
<keyword evidence="1" id="KW-1133">Transmembrane helix</keyword>
<feature type="transmembrane region" description="Helical" evidence="1">
    <location>
        <begin position="347"/>
        <end position="370"/>
    </location>
</feature>
<evidence type="ECO:0000256" key="1">
    <source>
        <dbReference type="SAM" id="Phobius"/>
    </source>
</evidence>
<comment type="caution">
    <text evidence="2">The sequence shown here is derived from an EMBL/GenBank/DDBJ whole genome shotgun (WGS) entry which is preliminary data.</text>
</comment>
<keyword evidence="3" id="KW-1185">Reference proteome</keyword>
<dbReference type="RefSeq" id="WP_404629689.1">
    <property type="nucleotide sequence ID" value="NZ_JADIKM010000001.1"/>
</dbReference>
<organism evidence="2 3">
    <name type="scientific">Dyella ginsengisoli</name>
    <dbReference type="NCBI Taxonomy" id="363848"/>
    <lineage>
        <taxon>Bacteria</taxon>
        <taxon>Pseudomonadati</taxon>
        <taxon>Pseudomonadota</taxon>
        <taxon>Gammaproteobacteria</taxon>
        <taxon>Lysobacterales</taxon>
        <taxon>Rhodanobacteraceae</taxon>
        <taxon>Dyella</taxon>
    </lineage>
</organism>
<feature type="transmembrane region" description="Helical" evidence="1">
    <location>
        <begin position="186"/>
        <end position="208"/>
    </location>
</feature>
<name>A0ABW8JN68_9GAMM</name>
<dbReference type="InterPro" id="IPR010266">
    <property type="entry name" value="NnrS"/>
</dbReference>
<feature type="transmembrane region" description="Helical" evidence="1">
    <location>
        <begin position="313"/>
        <end position="335"/>
    </location>
</feature>
<keyword evidence="1" id="KW-0812">Transmembrane</keyword>
<sequence>MRDAVVSPIRPTRLPDILAQAPHRLLFFAGACAVLTSMTWWTLQLASLRYGWVHWPQPPVPPAWGHALLAVYGMLPLFMFGFLLTVFPRWLDRPALGRARYVPVAGAVFGGYLLAHVGLLGSLALLRAGVLLIAMGYSIALFTLAQVLRASTTRQSHAWSCLAGVAMGWVGLAAGLAALFGAPPAAMTLAVQLGVFGFLLPVYFSVCHRMIPFFSGNVIAGYRMWRPRWSLPLAWTLLAAHVTLELAGANAWRWLADAPLALLFGAHALMWRPWQARRPGLLLALHLAFAWLPLAFALYAWQSAWLLASGRMALGLAPLHVLTIGYFGSMLVAMVTRVTQGHSGRALQMGTLPWVCFALLQGVVLLRVFAETRTDGYRWLVLAAAGWLIAFAPWVLRSAWIYLTPRADGKPG</sequence>
<feature type="transmembrane region" description="Helical" evidence="1">
    <location>
        <begin position="281"/>
        <end position="301"/>
    </location>
</feature>
<feature type="transmembrane region" description="Helical" evidence="1">
    <location>
        <begin position="63"/>
        <end position="87"/>
    </location>
</feature>
<keyword evidence="1" id="KW-0472">Membrane</keyword>
<feature type="transmembrane region" description="Helical" evidence="1">
    <location>
        <begin position="25"/>
        <end position="43"/>
    </location>
</feature>
<feature type="transmembrane region" description="Helical" evidence="1">
    <location>
        <begin position="229"/>
        <end position="248"/>
    </location>
</feature>
<feature type="transmembrane region" description="Helical" evidence="1">
    <location>
        <begin position="125"/>
        <end position="145"/>
    </location>
</feature>
<proteinExistence type="predicted"/>